<reference evidence="1 2" key="1">
    <citation type="journal article" date="2020" name="Mol. Biol. Evol.">
        <title>Distinct Expression and Methylation Patterns for Genes with Different Fates following a Single Whole-Genome Duplication in Flowering Plants.</title>
        <authorList>
            <person name="Shi T."/>
            <person name="Rahmani R.S."/>
            <person name="Gugger P.F."/>
            <person name="Wang M."/>
            <person name="Li H."/>
            <person name="Zhang Y."/>
            <person name="Li Z."/>
            <person name="Wang Q."/>
            <person name="Van de Peer Y."/>
            <person name="Marchal K."/>
            <person name="Chen J."/>
        </authorList>
    </citation>
    <scope>NUCLEOTIDE SEQUENCE [LARGE SCALE GENOMIC DNA]</scope>
    <source>
        <tissue evidence="1">Leaf</tissue>
    </source>
</reference>
<accession>A0A822XQG2</accession>
<protein>
    <submittedName>
        <fullName evidence="1">Uncharacterized protein</fullName>
    </submittedName>
</protein>
<evidence type="ECO:0000313" key="2">
    <source>
        <dbReference type="Proteomes" id="UP000607653"/>
    </source>
</evidence>
<sequence length="29" mass="3007">MGIGNSNWTNLGTAFGPCPMPKSAVKTLI</sequence>
<dbReference type="AlphaFoldDB" id="A0A822XQG2"/>
<organism evidence="1 2">
    <name type="scientific">Nelumbo nucifera</name>
    <name type="common">Sacred lotus</name>
    <dbReference type="NCBI Taxonomy" id="4432"/>
    <lineage>
        <taxon>Eukaryota</taxon>
        <taxon>Viridiplantae</taxon>
        <taxon>Streptophyta</taxon>
        <taxon>Embryophyta</taxon>
        <taxon>Tracheophyta</taxon>
        <taxon>Spermatophyta</taxon>
        <taxon>Magnoliopsida</taxon>
        <taxon>Proteales</taxon>
        <taxon>Nelumbonaceae</taxon>
        <taxon>Nelumbo</taxon>
    </lineage>
</organism>
<dbReference type="Proteomes" id="UP000607653">
    <property type="component" value="Unassembled WGS sequence"/>
</dbReference>
<comment type="caution">
    <text evidence="1">The sequence shown here is derived from an EMBL/GenBank/DDBJ whole genome shotgun (WGS) entry which is preliminary data.</text>
</comment>
<keyword evidence="2" id="KW-1185">Reference proteome</keyword>
<gene>
    <name evidence="1" type="ORF">HUJ06_023735</name>
</gene>
<dbReference type="EMBL" id="DUZY01000001">
    <property type="protein sequence ID" value="DAD22272.1"/>
    <property type="molecule type" value="Genomic_DNA"/>
</dbReference>
<name>A0A822XQG2_NELNU</name>
<proteinExistence type="predicted"/>
<evidence type="ECO:0000313" key="1">
    <source>
        <dbReference type="EMBL" id="DAD22272.1"/>
    </source>
</evidence>